<name>A0ABM5JZZ8_DIAVI</name>
<feature type="coiled-coil region" evidence="6">
    <location>
        <begin position="255"/>
        <end position="303"/>
    </location>
</feature>
<dbReference type="PANTHER" id="PTHR46927:SF3">
    <property type="entry name" value="THAP-TYPE DOMAIN-CONTAINING PROTEIN"/>
    <property type="match status" value="1"/>
</dbReference>
<accession>A0ABM5JZZ8</accession>
<evidence type="ECO:0000313" key="9">
    <source>
        <dbReference type="Proteomes" id="UP001652700"/>
    </source>
</evidence>
<dbReference type="SMART" id="SM00980">
    <property type="entry name" value="THAP"/>
    <property type="match status" value="1"/>
</dbReference>
<evidence type="ECO:0000256" key="2">
    <source>
        <dbReference type="ARBA" id="ARBA00022771"/>
    </source>
</evidence>
<proteinExistence type="predicted"/>
<sequence length="405" mass="47397">MPSCAYPLCDYNAGNKKKFSSKVTLHGFPKDVKRREAWIQFVNKENWEPRKGSKLCTRHFEERHVDRTSLAHPIRLRENAIPTIGESQVLQMQENSKVRILSNISIMSERNVISNVSPDIPSTSCELTPRKWKISKELGRSQKISSERKRRLRNVRRRLQRSEKQVANMKNVIEKLKKTRLVQEETLDLLEKLGAPKEVLQMQENSKVRILSNISIMSERNVISNVSPDIPSTSCELTPRKWKISKELGRSQKISSERKRRLRNVRRRLQRSEKQVANMKNVIEKLKKTRLVQEETLDLLEKLGAPKEVLQMQENSKVRILSNISIMSERNVISNVSPDIPSTSCELTPRKWKISKELGRSQKISSERKRRLRNVRRRLQRSEKQVANMKNVIEKLKKTRFKDVK</sequence>
<dbReference type="EnsemblMetazoa" id="XM_050647553.1">
    <property type="protein sequence ID" value="XP_050503510.1"/>
    <property type="gene ID" value="LOC126882580"/>
</dbReference>
<keyword evidence="1" id="KW-0479">Metal-binding</keyword>
<dbReference type="SUPFAM" id="SSF57716">
    <property type="entry name" value="Glucocorticoid receptor-like (DNA-binding domain)"/>
    <property type="match status" value="1"/>
</dbReference>
<evidence type="ECO:0000256" key="3">
    <source>
        <dbReference type="ARBA" id="ARBA00022833"/>
    </source>
</evidence>
<evidence type="ECO:0000313" key="8">
    <source>
        <dbReference type="EnsemblMetazoa" id="XP_050503510.1"/>
    </source>
</evidence>
<organism evidence="8 9">
    <name type="scientific">Diabrotica virgifera virgifera</name>
    <name type="common">western corn rootworm</name>
    <dbReference type="NCBI Taxonomy" id="50390"/>
    <lineage>
        <taxon>Eukaryota</taxon>
        <taxon>Metazoa</taxon>
        <taxon>Ecdysozoa</taxon>
        <taxon>Arthropoda</taxon>
        <taxon>Hexapoda</taxon>
        <taxon>Insecta</taxon>
        <taxon>Pterygota</taxon>
        <taxon>Neoptera</taxon>
        <taxon>Endopterygota</taxon>
        <taxon>Coleoptera</taxon>
        <taxon>Polyphaga</taxon>
        <taxon>Cucujiformia</taxon>
        <taxon>Chrysomeloidea</taxon>
        <taxon>Chrysomelidae</taxon>
        <taxon>Galerucinae</taxon>
        <taxon>Diabroticina</taxon>
        <taxon>Diabroticites</taxon>
        <taxon>Diabrotica</taxon>
    </lineage>
</organism>
<evidence type="ECO:0000256" key="5">
    <source>
        <dbReference type="PROSITE-ProRule" id="PRU00309"/>
    </source>
</evidence>
<reference evidence="8" key="1">
    <citation type="submission" date="2025-05" db="UniProtKB">
        <authorList>
            <consortium name="EnsemblMetazoa"/>
        </authorList>
    </citation>
    <scope>IDENTIFICATION</scope>
</reference>
<keyword evidence="2 5" id="KW-0863">Zinc-finger</keyword>
<dbReference type="Gene3D" id="6.20.210.20">
    <property type="entry name" value="THAP domain"/>
    <property type="match status" value="1"/>
</dbReference>
<dbReference type="Pfam" id="PF05485">
    <property type="entry name" value="THAP"/>
    <property type="match status" value="1"/>
</dbReference>
<protein>
    <recommendedName>
        <fullName evidence="7">THAP-type domain-containing protein</fullName>
    </recommendedName>
</protein>
<dbReference type="InterPro" id="IPR052224">
    <property type="entry name" value="THAP_domain_protein"/>
</dbReference>
<evidence type="ECO:0000259" key="7">
    <source>
        <dbReference type="PROSITE" id="PS50950"/>
    </source>
</evidence>
<evidence type="ECO:0000256" key="4">
    <source>
        <dbReference type="ARBA" id="ARBA00023125"/>
    </source>
</evidence>
<feature type="coiled-coil region" evidence="6">
    <location>
        <begin position="365"/>
        <end position="399"/>
    </location>
</feature>
<keyword evidence="6" id="KW-0175">Coiled coil</keyword>
<dbReference type="InterPro" id="IPR038441">
    <property type="entry name" value="THAP_Znf_sf"/>
</dbReference>
<feature type="domain" description="THAP-type" evidence="7">
    <location>
        <begin position="1"/>
        <end position="85"/>
    </location>
</feature>
<keyword evidence="4 5" id="KW-0238">DNA-binding</keyword>
<dbReference type="RefSeq" id="XP_050503510.1">
    <property type="nucleotide sequence ID" value="XM_050647553.1"/>
</dbReference>
<dbReference type="PANTHER" id="PTHR46927">
    <property type="entry name" value="AGAP005574-PA"/>
    <property type="match status" value="1"/>
</dbReference>
<dbReference type="InterPro" id="IPR006612">
    <property type="entry name" value="THAP_Znf"/>
</dbReference>
<feature type="coiled-coil region" evidence="6">
    <location>
        <begin position="145"/>
        <end position="193"/>
    </location>
</feature>
<dbReference type="PROSITE" id="PS50950">
    <property type="entry name" value="ZF_THAP"/>
    <property type="match status" value="1"/>
</dbReference>
<keyword evidence="9" id="KW-1185">Reference proteome</keyword>
<keyword evidence="3" id="KW-0862">Zinc</keyword>
<evidence type="ECO:0000256" key="6">
    <source>
        <dbReference type="SAM" id="Coils"/>
    </source>
</evidence>
<dbReference type="Proteomes" id="UP001652700">
    <property type="component" value="Unplaced"/>
</dbReference>
<dbReference type="GeneID" id="126882580"/>
<evidence type="ECO:0000256" key="1">
    <source>
        <dbReference type="ARBA" id="ARBA00022723"/>
    </source>
</evidence>
<dbReference type="SMART" id="SM00692">
    <property type="entry name" value="DM3"/>
    <property type="match status" value="1"/>
</dbReference>